<comment type="pathway">
    <text evidence="2 11">Cofactor biosynthesis; NAD(+) biosynthesis; deamido-NAD(+) from nicotinate D-ribonucleotide: step 1/1.</text>
</comment>
<dbReference type="EC" id="2.7.7.18" evidence="11"/>
<evidence type="ECO:0000313" key="13">
    <source>
        <dbReference type="EMBL" id="MCB6183885.1"/>
    </source>
</evidence>
<evidence type="ECO:0000313" key="14">
    <source>
        <dbReference type="Proteomes" id="UP001165395"/>
    </source>
</evidence>
<evidence type="ECO:0000256" key="9">
    <source>
        <dbReference type="ARBA" id="ARBA00023027"/>
    </source>
</evidence>
<dbReference type="SUPFAM" id="SSF52374">
    <property type="entry name" value="Nucleotidylyl transferase"/>
    <property type="match status" value="1"/>
</dbReference>
<keyword evidence="14" id="KW-1185">Reference proteome</keyword>
<dbReference type="InterPro" id="IPR005248">
    <property type="entry name" value="NadD/NMNAT"/>
</dbReference>
<evidence type="ECO:0000256" key="5">
    <source>
        <dbReference type="ARBA" id="ARBA00022679"/>
    </source>
</evidence>
<comment type="caution">
    <text evidence="13">The sequence shown here is derived from an EMBL/GenBank/DDBJ whole genome shotgun (WGS) entry which is preliminary data.</text>
</comment>
<feature type="domain" description="Cytidyltransferase-like" evidence="12">
    <location>
        <begin position="6"/>
        <end position="189"/>
    </location>
</feature>
<evidence type="ECO:0000256" key="8">
    <source>
        <dbReference type="ARBA" id="ARBA00022840"/>
    </source>
</evidence>
<evidence type="ECO:0000256" key="7">
    <source>
        <dbReference type="ARBA" id="ARBA00022741"/>
    </source>
</evidence>
<evidence type="ECO:0000256" key="3">
    <source>
        <dbReference type="ARBA" id="ARBA00009014"/>
    </source>
</evidence>
<keyword evidence="6 11" id="KW-0548">Nucleotidyltransferase</keyword>
<dbReference type="NCBIfam" id="NF000839">
    <property type="entry name" value="PRK00071.1-1"/>
    <property type="match status" value="1"/>
</dbReference>
<keyword evidence="7 11" id="KW-0547">Nucleotide-binding</keyword>
<evidence type="ECO:0000256" key="11">
    <source>
        <dbReference type="HAMAP-Rule" id="MF_00244"/>
    </source>
</evidence>
<evidence type="ECO:0000256" key="10">
    <source>
        <dbReference type="ARBA" id="ARBA00048721"/>
    </source>
</evidence>
<keyword evidence="9 11" id="KW-0520">NAD</keyword>
<dbReference type="HAMAP" id="MF_00244">
    <property type="entry name" value="NaMN_adenylyltr"/>
    <property type="match status" value="1"/>
</dbReference>
<comment type="similarity">
    <text evidence="3 11">Belongs to the NadD family.</text>
</comment>
<keyword evidence="5 11" id="KW-0808">Transferase</keyword>
<dbReference type="GO" id="GO:0004515">
    <property type="term" value="F:nicotinate-nucleotide adenylyltransferase activity"/>
    <property type="evidence" value="ECO:0007669"/>
    <property type="project" value="UniProtKB-EC"/>
</dbReference>
<gene>
    <name evidence="11 13" type="primary">nadD</name>
    <name evidence="13" type="ORF">LIN78_10050</name>
</gene>
<evidence type="ECO:0000256" key="1">
    <source>
        <dbReference type="ARBA" id="ARBA00002324"/>
    </source>
</evidence>
<protein>
    <recommendedName>
        <fullName evidence="11">Probable nicotinate-nucleotide adenylyltransferase</fullName>
        <ecNumber evidence="11">2.7.7.18</ecNumber>
    </recommendedName>
    <alternativeName>
        <fullName evidence="11">Deamido-NAD(+) diphosphorylase</fullName>
    </alternativeName>
    <alternativeName>
        <fullName evidence="11">Deamido-NAD(+) pyrophosphorylase</fullName>
    </alternativeName>
    <alternativeName>
        <fullName evidence="11">Nicotinate mononucleotide adenylyltransferase</fullName>
        <shortName evidence="11">NaMN adenylyltransferase</shortName>
    </alternativeName>
</protein>
<dbReference type="NCBIfam" id="TIGR00482">
    <property type="entry name" value="nicotinate (nicotinamide) nucleotide adenylyltransferase"/>
    <property type="match status" value="1"/>
</dbReference>
<sequence length="215" mass="24086">MPVTGVFGGTFDPMHLAHLRIVRALRDELQLHEAEDCIRVIPTGFPPHRAQAVASNEQRLEMCRLTIGNEPGLLLDDRELRRDRFCYTVETLAELRGELGASAPIVFLMGADSLTHFHTWHDWRHILDLAHLAVAARPGSDLTHGLNPTVAHLLSENATSPSRPTLSHGKIYVLSTPPEDVSATELRSRLRSEQGTEGLLAEPVRRFILDNRLYR</sequence>
<dbReference type="CDD" id="cd02165">
    <property type="entry name" value="NMNAT"/>
    <property type="match status" value="1"/>
</dbReference>
<keyword evidence="4 11" id="KW-0662">Pyridine nucleotide biosynthesis</keyword>
<dbReference type="RefSeq" id="WP_227180667.1">
    <property type="nucleotide sequence ID" value="NZ_JAJBZT010000005.1"/>
</dbReference>
<keyword evidence="8 11" id="KW-0067">ATP-binding</keyword>
<proteinExistence type="inferred from homology"/>
<evidence type="ECO:0000256" key="6">
    <source>
        <dbReference type="ARBA" id="ARBA00022695"/>
    </source>
</evidence>
<evidence type="ECO:0000256" key="2">
    <source>
        <dbReference type="ARBA" id="ARBA00005019"/>
    </source>
</evidence>
<evidence type="ECO:0000259" key="12">
    <source>
        <dbReference type="Pfam" id="PF01467"/>
    </source>
</evidence>
<accession>A0ABS8D6Q9</accession>
<reference evidence="13" key="1">
    <citation type="submission" date="2021-10" db="EMBL/GenBank/DDBJ databases">
        <title>The complete genome sequence of Leeia sp. TBRC 13508.</title>
        <authorList>
            <person name="Charoenyingcharoen P."/>
            <person name="Yukphan P."/>
        </authorList>
    </citation>
    <scope>NUCLEOTIDE SEQUENCE</scope>
    <source>
        <strain evidence="13">TBRC 13508</strain>
    </source>
</reference>
<dbReference type="Pfam" id="PF01467">
    <property type="entry name" value="CTP_transf_like"/>
    <property type="match status" value="1"/>
</dbReference>
<dbReference type="PANTHER" id="PTHR39321:SF3">
    <property type="entry name" value="PHOSPHOPANTETHEINE ADENYLYLTRANSFERASE"/>
    <property type="match status" value="1"/>
</dbReference>
<dbReference type="InterPro" id="IPR004821">
    <property type="entry name" value="Cyt_trans-like"/>
</dbReference>
<evidence type="ECO:0000256" key="4">
    <source>
        <dbReference type="ARBA" id="ARBA00022642"/>
    </source>
</evidence>
<dbReference type="InterPro" id="IPR014729">
    <property type="entry name" value="Rossmann-like_a/b/a_fold"/>
</dbReference>
<dbReference type="Proteomes" id="UP001165395">
    <property type="component" value="Unassembled WGS sequence"/>
</dbReference>
<name>A0ABS8D6Q9_9NEIS</name>
<comment type="catalytic activity">
    <reaction evidence="10 11">
        <text>nicotinate beta-D-ribonucleotide + ATP + H(+) = deamido-NAD(+) + diphosphate</text>
        <dbReference type="Rhea" id="RHEA:22860"/>
        <dbReference type="ChEBI" id="CHEBI:15378"/>
        <dbReference type="ChEBI" id="CHEBI:30616"/>
        <dbReference type="ChEBI" id="CHEBI:33019"/>
        <dbReference type="ChEBI" id="CHEBI:57502"/>
        <dbReference type="ChEBI" id="CHEBI:58437"/>
        <dbReference type="EC" id="2.7.7.18"/>
    </reaction>
</comment>
<dbReference type="Gene3D" id="3.40.50.620">
    <property type="entry name" value="HUPs"/>
    <property type="match status" value="1"/>
</dbReference>
<organism evidence="13 14">
    <name type="scientific">Leeia speluncae</name>
    <dbReference type="NCBI Taxonomy" id="2884804"/>
    <lineage>
        <taxon>Bacteria</taxon>
        <taxon>Pseudomonadati</taxon>
        <taxon>Pseudomonadota</taxon>
        <taxon>Betaproteobacteria</taxon>
        <taxon>Neisseriales</taxon>
        <taxon>Leeiaceae</taxon>
        <taxon>Leeia</taxon>
    </lineage>
</organism>
<comment type="function">
    <text evidence="1 11">Catalyzes the reversible adenylation of nicotinate mononucleotide (NaMN) to nicotinic acid adenine dinucleotide (NaAD).</text>
</comment>
<dbReference type="PANTHER" id="PTHR39321">
    <property type="entry name" value="NICOTINATE-NUCLEOTIDE ADENYLYLTRANSFERASE-RELATED"/>
    <property type="match status" value="1"/>
</dbReference>
<dbReference type="EMBL" id="JAJBZT010000005">
    <property type="protein sequence ID" value="MCB6183885.1"/>
    <property type="molecule type" value="Genomic_DNA"/>
</dbReference>